<dbReference type="AlphaFoldDB" id="A0A1X7AN45"/>
<evidence type="ECO:0000313" key="13">
    <source>
        <dbReference type="Proteomes" id="UP000196573"/>
    </source>
</evidence>
<feature type="binding site" evidence="10">
    <location>
        <begin position="146"/>
        <end position="147"/>
    </location>
    <ligand>
        <name>thiamine diphosphate</name>
        <dbReference type="ChEBI" id="CHEBI:58937"/>
    </ligand>
</feature>
<comment type="subunit">
    <text evidence="3 10">Homodimer.</text>
</comment>
<dbReference type="Pfam" id="PF13292">
    <property type="entry name" value="DXP_synthase_N"/>
    <property type="match status" value="2"/>
</dbReference>
<comment type="function">
    <text evidence="10">Catalyzes the acyloin condensation reaction between C atoms 2 and 3 of pyruvate and glyceraldehyde 3-phosphate to yield 1-deoxy-D-xylulose-5-phosphate (DXP).</text>
</comment>
<dbReference type="SUPFAM" id="SSF52922">
    <property type="entry name" value="TK C-terminal domain-like"/>
    <property type="match status" value="1"/>
</dbReference>
<dbReference type="CDD" id="cd02007">
    <property type="entry name" value="TPP_DXS"/>
    <property type="match status" value="1"/>
</dbReference>
<evidence type="ECO:0000256" key="5">
    <source>
        <dbReference type="ARBA" id="ARBA00022723"/>
    </source>
</evidence>
<evidence type="ECO:0000259" key="11">
    <source>
        <dbReference type="SMART" id="SM00861"/>
    </source>
</evidence>
<gene>
    <name evidence="10 12" type="primary">dxs</name>
    <name evidence="12" type="ORF">EHSB41UT_03292</name>
</gene>
<dbReference type="Proteomes" id="UP000196573">
    <property type="component" value="Unassembled WGS sequence"/>
</dbReference>
<evidence type="ECO:0000256" key="8">
    <source>
        <dbReference type="ARBA" id="ARBA00023052"/>
    </source>
</evidence>
<dbReference type="Pfam" id="PF02779">
    <property type="entry name" value="Transket_pyr"/>
    <property type="match status" value="1"/>
</dbReference>
<dbReference type="PROSITE" id="PS00802">
    <property type="entry name" value="TRANSKETOLASE_2"/>
    <property type="match status" value="1"/>
</dbReference>
<dbReference type="InterPro" id="IPR005475">
    <property type="entry name" value="Transketolase-like_Pyr-bd"/>
</dbReference>
<evidence type="ECO:0000256" key="10">
    <source>
        <dbReference type="HAMAP-Rule" id="MF_00315"/>
    </source>
</evidence>
<keyword evidence="13" id="KW-1185">Reference proteome</keyword>
<dbReference type="SUPFAM" id="SSF52518">
    <property type="entry name" value="Thiamin diphosphate-binding fold (THDP-binding)"/>
    <property type="match status" value="2"/>
</dbReference>
<dbReference type="InterPro" id="IPR029061">
    <property type="entry name" value="THDP-binding"/>
</dbReference>
<evidence type="ECO:0000313" key="12">
    <source>
        <dbReference type="EMBL" id="SMA49494.1"/>
    </source>
</evidence>
<reference evidence="12 13" key="1">
    <citation type="submission" date="2017-03" db="EMBL/GenBank/DDBJ databases">
        <authorList>
            <person name="Afonso C.L."/>
            <person name="Miller P.J."/>
            <person name="Scott M.A."/>
            <person name="Spackman E."/>
            <person name="Goraichik I."/>
            <person name="Dimitrov K.M."/>
            <person name="Suarez D.L."/>
            <person name="Swayne D.E."/>
        </authorList>
    </citation>
    <scope>NUCLEOTIDE SEQUENCE [LARGE SCALE GENOMIC DNA]</scope>
    <source>
        <strain evidence="12">SB41UT1</strain>
    </source>
</reference>
<accession>A0A1X7AN45</accession>
<dbReference type="EC" id="2.2.1.7" evidence="10"/>
<dbReference type="InterPro" id="IPR009014">
    <property type="entry name" value="Transketo_C/PFOR_II"/>
</dbReference>
<dbReference type="GO" id="GO:0008661">
    <property type="term" value="F:1-deoxy-D-xylulose-5-phosphate synthase activity"/>
    <property type="evidence" value="ECO:0007669"/>
    <property type="project" value="UniProtKB-UniRule"/>
</dbReference>
<keyword evidence="9 10" id="KW-0414">Isoprene biosynthesis</keyword>
<evidence type="ECO:0000256" key="2">
    <source>
        <dbReference type="ARBA" id="ARBA00011081"/>
    </source>
</evidence>
<dbReference type="RefSeq" id="WP_087111868.1">
    <property type="nucleotide sequence ID" value="NZ_CBCSCN010000010.1"/>
</dbReference>
<dbReference type="Gene3D" id="3.40.50.970">
    <property type="match status" value="2"/>
</dbReference>
<dbReference type="PANTHER" id="PTHR43322:SF5">
    <property type="entry name" value="1-DEOXY-D-XYLULOSE-5-PHOSPHATE SYNTHASE, CHLOROPLASTIC"/>
    <property type="match status" value="1"/>
</dbReference>
<evidence type="ECO:0000256" key="3">
    <source>
        <dbReference type="ARBA" id="ARBA00011738"/>
    </source>
</evidence>
<keyword evidence="6 10" id="KW-0460">Magnesium</keyword>
<dbReference type="InterPro" id="IPR020826">
    <property type="entry name" value="Transketolase_BS"/>
</dbReference>
<evidence type="ECO:0000256" key="6">
    <source>
        <dbReference type="ARBA" id="ARBA00022842"/>
    </source>
</evidence>
<organism evidence="12 13">
    <name type="scientific">Parendozoicomonas haliclonae</name>
    <dbReference type="NCBI Taxonomy" id="1960125"/>
    <lineage>
        <taxon>Bacteria</taxon>
        <taxon>Pseudomonadati</taxon>
        <taxon>Pseudomonadota</taxon>
        <taxon>Gammaproteobacteria</taxon>
        <taxon>Oceanospirillales</taxon>
        <taxon>Endozoicomonadaceae</taxon>
        <taxon>Parendozoicomonas</taxon>
    </lineage>
</organism>
<feature type="binding site" evidence="10">
    <location>
        <position position="174"/>
    </location>
    <ligand>
        <name>thiamine diphosphate</name>
        <dbReference type="ChEBI" id="CHEBI:58937"/>
    </ligand>
</feature>
<keyword evidence="4 10" id="KW-0808">Transferase</keyword>
<evidence type="ECO:0000256" key="4">
    <source>
        <dbReference type="ARBA" id="ARBA00022679"/>
    </source>
</evidence>
<dbReference type="SMART" id="SM00861">
    <property type="entry name" value="Transket_pyr"/>
    <property type="match status" value="1"/>
</dbReference>
<keyword evidence="5 10" id="KW-0479">Metal-binding</keyword>
<name>A0A1X7AN45_9GAMM</name>
<comment type="pathway">
    <text evidence="1 10">Metabolic intermediate biosynthesis; 1-deoxy-D-xylulose 5-phosphate biosynthesis; 1-deoxy-D-xylulose 5-phosphate from D-glyceraldehyde 3-phosphate and pyruvate: step 1/1.</text>
</comment>
<evidence type="ECO:0000256" key="1">
    <source>
        <dbReference type="ARBA" id="ARBA00004980"/>
    </source>
</evidence>
<dbReference type="UniPathway" id="UPA00064">
    <property type="reaction ID" value="UER00091"/>
</dbReference>
<comment type="caution">
    <text evidence="10">Lacks conserved residue(s) required for the propagation of feature annotation.</text>
</comment>
<dbReference type="GO" id="GO:0009228">
    <property type="term" value="P:thiamine biosynthetic process"/>
    <property type="evidence" value="ECO:0007669"/>
    <property type="project" value="UniProtKB-UniRule"/>
</dbReference>
<comment type="cofactor">
    <cofactor evidence="10">
        <name>Mg(2+)</name>
        <dbReference type="ChEBI" id="CHEBI:18420"/>
    </cofactor>
    <text evidence="10">Binds 1 Mg(2+) ion per subunit.</text>
</comment>
<comment type="similarity">
    <text evidence="2 10">Belongs to the transketolase family. DXPS subfamily.</text>
</comment>
<feature type="binding site" evidence="10">
    <location>
        <position position="73"/>
    </location>
    <ligand>
        <name>thiamine diphosphate</name>
        <dbReference type="ChEBI" id="CHEBI:58937"/>
    </ligand>
</feature>
<feature type="binding site" evidence="10">
    <location>
        <position position="145"/>
    </location>
    <ligand>
        <name>Mg(2+)</name>
        <dbReference type="ChEBI" id="CHEBI:18420"/>
    </ligand>
</feature>
<feature type="binding site" evidence="10">
    <location>
        <position position="330"/>
    </location>
    <ligand>
        <name>thiamine diphosphate</name>
        <dbReference type="ChEBI" id="CHEBI:58937"/>
    </ligand>
</feature>
<proteinExistence type="inferred from homology"/>
<dbReference type="FunFam" id="3.40.50.970:FF:000005">
    <property type="entry name" value="1-deoxy-D-xylulose-5-phosphate synthase"/>
    <property type="match status" value="1"/>
</dbReference>
<dbReference type="Gene3D" id="3.40.50.920">
    <property type="match status" value="1"/>
</dbReference>
<dbReference type="OrthoDB" id="9803371at2"/>
<dbReference type="FunFam" id="3.40.50.970:FF:000010">
    <property type="entry name" value="1-deoxy-D-xylulose-5-phosphate synthase"/>
    <property type="match status" value="1"/>
</dbReference>
<evidence type="ECO:0000256" key="7">
    <source>
        <dbReference type="ARBA" id="ARBA00022977"/>
    </source>
</evidence>
<dbReference type="GO" id="GO:0019288">
    <property type="term" value="P:isopentenyl diphosphate biosynthetic process, methylerythritol 4-phosphate pathway"/>
    <property type="evidence" value="ECO:0007669"/>
    <property type="project" value="TreeGrafter"/>
</dbReference>
<feature type="domain" description="Transketolase-like pyrimidine-binding" evidence="11">
    <location>
        <begin position="279"/>
        <end position="442"/>
    </location>
</feature>
<keyword evidence="7 10" id="KW-0784">Thiamine biosynthesis</keyword>
<sequence>MSLLETIITPQQLRQLSEDQLPELATELRRELIRSVYETGGHLGAGLGVVELTIALHYVFNTPEDRLIWDVGHQCYPHKILTGRRSEMSALRQTNGLCGFPSRDESLYDAFGTGHSSTSISAALGMAMAARIKGEERQAIAVIGDGAMSAGQAYEALNHAACEQANLLVILNDNDMSISPSVGMLARYLRGLQNREQPRKERTIRFSNHGMSLTGPVDGHNLPKLINTLKTLRDQPGPKLLHITTQKGKGLPEAEADPVKYHAVAKVAAHKQQNTKKQPSWSNRFGEWLCETAAKDDRLFGITPAMREGSDLIRFSEQFPERYSDVAIAEQHAITLAAGLACEGMKPVVAIYSTFLQRGYDQLIHDVALQNLDVLFAIDRAGLVGEDGPTHHGLYDIAALQTIPNMVLMAPSDEDELKQMLTLGYEYSGPAAVRYPRGAAKSSYGSDPLTLGKARTLRAGKDVAILAFGSLVETALAVAEKIDATVIDMRFIKPLDQEAILKAADTHSTLLTLEEGSVQGGVGERIKSLLQNKACRVITLGTPDRFIPHAAKTDQLIDCGLNSESIYQTLVDVGHQ</sequence>
<dbReference type="CDD" id="cd07033">
    <property type="entry name" value="TPP_PYR_DXS_TK_like"/>
    <property type="match status" value="1"/>
</dbReference>
<dbReference type="GO" id="GO:0016114">
    <property type="term" value="P:terpenoid biosynthetic process"/>
    <property type="evidence" value="ECO:0007669"/>
    <property type="project" value="UniProtKB-UniRule"/>
</dbReference>
<dbReference type="PANTHER" id="PTHR43322">
    <property type="entry name" value="1-D-DEOXYXYLULOSE 5-PHOSPHATE SYNTHASE-RELATED"/>
    <property type="match status" value="1"/>
</dbReference>
<comment type="cofactor">
    <cofactor evidence="10">
        <name>thiamine diphosphate</name>
        <dbReference type="ChEBI" id="CHEBI:58937"/>
    </cofactor>
    <text evidence="10">Binds 1 thiamine pyrophosphate per subunit.</text>
</comment>
<comment type="catalytic activity">
    <reaction evidence="10">
        <text>D-glyceraldehyde 3-phosphate + pyruvate + H(+) = 1-deoxy-D-xylulose 5-phosphate + CO2</text>
        <dbReference type="Rhea" id="RHEA:12605"/>
        <dbReference type="ChEBI" id="CHEBI:15361"/>
        <dbReference type="ChEBI" id="CHEBI:15378"/>
        <dbReference type="ChEBI" id="CHEBI:16526"/>
        <dbReference type="ChEBI" id="CHEBI:57792"/>
        <dbReference type="ChEBI" id="CHEBI:59776"/>
        <dbReference type="EC" id="2.2.1.7"/>
    </reaction>
</comment>
<dbReference type="GO" id="GO:0000287">
    <property type="term" value="F:magnesium ion binding"/>
    <property type="evidence" value="ECO:0007669"/>
    <property type="project" value="UniProtKB-UniRule"/>
</dbReference>
<keyword evidence="8 10" id="KW-0786">Thiamine pyrophosphate</keyword>
<dbReference type="InterPro" id="IPR033248">
    <property type="entry name" value="Transketolase_C"/>
</dbReference>
<feature type="binding site" evidence="10">
    <location>
        <position position="174"/>
    </location>
    <ligand>
        <name>Mg(2+)</name>
        <dbReference type="ChEBI" id="CHEBI:18420"/>
    </ligand>
</feature>
<dbReference type="GO" id="GO:0005829">
    <property type="term" value="C:cytosol"/>
    <property type="evidence" value="ECO:0007669"/>
    <property type="project" value="TreeGrafter"/>
</dbReference>
<feature type="binding site" evidence="10">
    <location>
        <begin position="114"/>
        <end position="116"/>
    </location>
    <ligand>
        <name>thiamine diphosphate</name>
        <dbReference type="ChEBI" id="CHEBI:58937"/>
    </ligand>
</feature>
<dbReference type="HAMAP" id="MF_00315">
    <property type="entry name" value="DXP_synth"/>
    <property type="match status" value="1"/>
</dbReference>
<dbReference type="NCBIfam" id="NF003933">
    <property type="entry name" value="PRK05444.2-2"/>
    <property type="match status" value="1"/>
</dbReference>
<protein>
    <recommendedName>
        <fullName evidence="10">1-deoxy-D-xylulose-5-phosphate synthase</fullName>
        <ecNumber evidence="10">2.2.1.7</ecNumber>
    </recommendedName>
    <alternativeName>
        <fullName evidence="10">1-deoxyxylulose-5-phosphate synthase</fullName>
        <shortName evidence="10">DXP synthase</shortName>
        <shortName evidence="10">DXPS</shortName>
    </alternativeName>
</protein>
<dbReference type="InterPro" id="IPR005477">
    <property type="entry name" value="Dxylulose-5-P_synthase"/>
</dbReference>
<dbReference type="Pfam" id="PF02780">
    <property type="entry name" value="Transketolase_C"/>
    <property type="match status" value="1"/>
</dbReference>
<dbReference type="GO" id="GO:0030976">
    <property type="term" value="F:thiamine pyrophosphate binding"/>
    <property type="evidence" value="ECO:0007669"/>
    <property type="project" value="UniProtKB-UniRule"/>
</dbReference>
<evidence type="ECO:0000256" key="9">
    <source>
        <dbReference type="ARBA" id="ARBA00023229"/>
    </source>
</evidence>
<dbReference type="EMBL" id="FWPT01000008">
    <property type="protein sequence ID" value="SMA49494.1"/>
    <property type="molecule type" value="Genomic_DNA"/>
</dbReference>